<dbReference type="GO" id="GO:0006289">
    <property type="term" value="P:nucleotide-excision repair"/>
    <property type="evidence" value="ECO:0007669"/>
    <property type="project" value="InterPro"/>
</dbReference>
<dbReference type="Proteomes" id="UP000824179">
    <property type="component" value="Unassembled WGS sequence"/>
</dbReference>
<proteinExistence type="inferred from homology"/>
<keyword evidence="5" id="KW-0234">DNA repair</keyword>
<dbReference type="InterPro" id="IPR003265">
    <property type="entry name" value="HhH-GPD_domain"/>
</dbReference>
<dbReference type="GO" id="GO:0006284">
    <property type="term" value="P:base-excision repair"/>
    <property type="evidence" value="ECO:0007669"/>
    <property type="project" value="InterPro"/>
</dbReference>
<keyword evidence="8" id="KW-0326">Glycosidase</keyword>
<dbReference type="GO" id="GO:0008534">
    <property type="term" value="F:oxidized purine nucleobase lesion DNA N-glycosylase activity"/>
    <property type="evidence" value="ECO:0007669"/>
    <property type="project" value="InterPro"/>
</dbReference>
<dbReference type="PANTHER" id="PTHR10242">
    <property type="entry name" value="8-OXOGUANINE DNA GLYCOSYLASE"/>
    <property type="match status" value="1"/>
</dbReference>
<evidence type="ECO:0000256" key="4">
    <source>
        <dbReference type="ARBA" id="ARBA00022801"/>
    </source>
</evidence>
<dbReference type="InterPro" id="IPR052054">
    <property type="entry name" value="Oxidative_DNA_repair_enzyme"/>
</dbReference>
<dbReference type="InterPro" id="IPR011257">
    <property type="entry name" value="DNA_glycosylase"/>
</dbReference>
<dbReference type="Pfam" id="PF07934">
    <property type="entry name" value="OGG_N"/>
    <property type="match status" value="1"/>
</dbReference>
<keyword evidence="3" id="KW-0227">DNA damage</keyword>
<comment type="caution">
    <text evidence="11">The sequence shown here is derived from an EMBL/GenBank/DDBJ whole genome shotgun (WGS) entry which is preliminary data.</text>
</comment>
<evidence type="ECO:0000256" key="5">
    <source>
        <dbReference type="ARBA" id="ARBA00023204"/>
    </source>
</evidence>
<feature type="domain" description="HhH-GPD" evidence="10">
    <location>
        <begin position="110"/>
        <end position="270"/>
    </location>
</feature>
<keyword evidence="4" id="KW-0378">Hydrolase</keyword>
<evidence type="ECO:0000256" key="2">
    <source>
        <dbReference type="ARBA" id="ARBA00012720"/>
    </source>
</evidence>
<dbReference type="SUPFAM" id="SSF48150">
    <property type="entry name" value="DNA-glycosylase"/>
    <property type="match status" value="1"/>
</dbReference>
<comment type="catalytic activity">
    <reaction evidence="9">
        <text>2'-deoxyribonucleotide-(2'-deoxyribose 5'-phosphate)-2'-deoxyribonucleotide-DNA = a 3'-end 2'-deoxyribonucleotide-(2,3-dehydro-2,3-deoxyribose 5'-phosphate)-DNA + a 5'-end 5'-phospho-2'-deoxyribonucleoside-DNA + H(+)</text>
        <dbReference type="Rhea" id="RHEA:66592"/>
        <dbReference type="Rhea" id="RHEA-COMP:13180"/>
        <dbReference type="Rhea" id="RHEA-COMP:16897"/>
        <dbReference type="Rhea" id="RHEA-COMP:17067"/>
        <dbReference type="ChEBI" id="CHEBI:15378"/>
        <dbReference type="ChEBI" id="CHEBI:136412"/>
        <dbReference type="ChEBI" id="CHEBI:157695"/>
        <dbReference type="ChEBI" id="CHEBI:167181"/>
        <dbReference type="EC" id="4.2.99.18"/>
    </reaction>
</comment>
<keyword evidence="6" id="KW-0456">Lyase</keyword>
<dbReference type="Gene3D" id="1.10.1670.10">
    <property type="entry name" value="Helix-hairpin-Helix base-excision DNA repair enzymes (C-terminal)"/>
    <property type="match status" value="1"/>
</dbReference>
<dbReference type="PANTHER" id="PTHR10242:SF2">
    <property type="entry name" value="N-GLYCOSYLASE_DNA LYASE"/>
    <property type="match status" value="1"/>
</dbReference>
<comment type="similarity">
    <text evidence="1">Belongs to the type-1 OGG1 family.</text>
</comment>
<accession>A0A9D1DBH5</accession>
<protein>
    <recommendedName>
        <fullName evidence="2">DNA-(apurinic or apyrimidinic site) lyase</fullName>
        <ecNumber evidence="2">4.2.99.18</ecNumber>
    </recommendedName>
</protein>
<evidence type="ECO:0000256" key="3">
    <source>
        <dbReference type="ARBA" id="ARBA00022763"/>
    </source>
</evidence>
<evidence type="ECO:0000256" key="7">
    <source>
        <dbReference type="ARBA" id="ARBA00023268"/>
    </source>
</evidence>
<dbReference type="CDD" id="cd00056">
    <property type="entry name" value="ENDO3c"/>
    <property type="match status" value="1"/>
</dbReference>
<reference evidence="11" key="2">
    <citation type="journal article" date="2021" name="PeerJ">
        <title>Extensive microbial diversity within the chicken gut microbiome revealed by metagenomics and culture.</title>
        <authorList>
            <person name="Gilroy R."/>
            <person name="Ravi A."/>
            <person name="Getino M."/>
            <person name="Pursley I."/>
            <person name="Horton D.L."/>
            <person name="Alikhan N.F."/>
            <person name="Baker D."/>
            <person name="Gharbi K."/>
            <person name="Hall N."/>
            <person name="Watson M."/>
            <person name="Adriaenssens E.M."/>
            <person name="Foster-Nyarko E."/>
            <person name="Jarju S."/>
            <person name="Secka A."/>
            <person name="Antonio M."/>
            <person name="Oren A."/>
            <person name="Chaudhuri R.R."/>
            <person name="La Ragione R."/>
            <person name="Hildebrand F."/>
            <person name="Pallen M.J."/>
        </authorList>
    </citation>
    <scope>NUCLEOTIDE SEQUENCE</scope>
    <source>
        <strain evidence="11">ChiW25-3613</strain>
    </source>
</reference>
<evidence type="ECO:0000256" key="1">
    <source>
        <dbReference type="ARBA" id="ARBA00010679"/>
    </source>
</evidence>
<evidence type="ECO:0000313" key="11">
    <source>
        <dbReference type="EMBL" id="HIR39299.1"/>
    </source>
</evidence>
<evidence type="ECO:0000256" key="8">
    <source>
        <dbReference type="ARBA" id="ARBA00023295"/>
    </source>
</evidence>
<dbReference type="GO" id="GO:0140078">
    <property type="term" value="F:class I DNA-(apurinic or apyrimidinic site) endonuclease activity"/>
    <property type="evidence" value="ECO:0007669"/>
    <property type="project" value="UniProtKB-EC"/>
</dbReference>
<dbReference type="Gene3D" id="3.30.310.260">
    <property type="match status" value="1"/>
</dbReference>
<dbReference type="GO" id="GO:0003684">
    <property type="term" value="F:damaged DNA binding"/>
    <property type="evidence" value="ECO:0007669"/>
    <property type="project" value="InterPro"/>
</dbReference>
<evidence type="ECO:0000259" key="10">
    <source>
        <dbReference type="SMART" id="SM00478"/>
    </source>
</evidence>
<organism evidence="11 12">
    <name type="scientific">Candidatus Coproplasma stercoripullorum</name>
    <dbReference type="NCBI Taxonomy" id="2840751"/>
    <lineage>
        <taxon>Bacteria</taxon>
        <taxon>Bacillati</taxon>
        <taxon>Bacillota</taxon>
        <taxon>Clostridia</taxon>
        <taxon>Eubacteriales</taxon>
        <taxon>Candidatus Coproplasma</taxon>
    </lineage>
</organism>
<dbReference type="SUPFAM" id="SSF55945">
    <property type="entry name" value="TATA-box binding protein-like"/>
    <property type="match status" value="1"/>
</dbReference>
<dbReference type="SMART" id="SM00478">
    <property type="entry name" value="ENDO3c"/>
    <property type="match status" value="1"/>
</dbReference>
<dbReference type="Gene3D" id="1.10.340.30">
    <property type="entry name" value="Hypothetical protein, domain 2"/>
    <property type="match status" value="1"/>
</dbReference>
<dbReference type="InterPro" id="IPR023170">
    <property type="entry name" value="HhH_base_excis_C"/>
</dbReference>
<dbReference type="InterPro" id="IPR012904">
    <property type="entry name" value="OGG_N"/>
</dbReference>
<dbReference type="AlphaFoldDB" id="A0A9D1DBH5"/>
<gene>
    <name evidence="11" type="ORF">IAB90_02850</name>
</gene>
<reference evidence="11" key="1">
    <citation type="submission" date="2020-10" db="EMBL/GenBank/DDBJ databases">
        <authorList>
            <person name="Gilroy R."/>
        </authorList>
    </citation>
    <scope>NUCLEOTIDE SEQUENCE</scope>
    <source>
        <strain evidence="11">ChiW25-3613</strain>
    </source>
</reference>
<evidence type="ECO:0000256" key="9">
    <source>
        <dbReference type="ARBA" id="ARBA00044632"/>
    </source>
</evidence>
<keyword evidence="7" id="KW-0511">Multifunctional enzyme</keyword>
<name>A0A9D1DBH5_9FIRM</name>
<dbReference type="EMBL" id="DVHB01000052">
    <property type="protein sequence ID" value="HIR39299.1"/>
    <property type="molecule type" value="Genomic_DNA"/>
</dbReference>
<evidence type="ECO:0000313" key="12">
    <source>
        <dbReference type="Proteomes" id="UP000824179"/>
    </source>
</evidence>
<evidence type="ECO:0000256" key="6">
    <source>
        <dbReference type="ARBA" id="ARBA00023239"/>
    </source>
</evidence>
<sequence>MAIEYDAHYFSPRDTLECGQIFRFAPFEEGYKVFSAGNACYVYTRGGTTYIKCDDNDYFYNFFDLARDYAAINEKAKSYNVPLLTRGAERGAGLRLLNQNAEEMIYSFIISQNNNIPRIKGIIERICRALGEEREFLGERYYTFPTSAALAGAGTAFYKNIGAGYRDEYLAKTSSRIAAEGIDGLFPLTTAELKKQLLTYIGIGPKVADCISLFGFARRECFPVDTWIEKLYHDDFGGTLKDRNKINAYFCGLFGKGAGYMQQYLFYAKRENL</sequence>
<dbReference type="EC" id="4.2.99.18" evidence="2"/>